<accession>A0ABQ9HQE3</accession>
<dbReference type="Proteomes" id="UP001159363">
    <property type="component" value="Chromosome X"/>
</dbReference>
<reference evidence="1 2" key="1">
    <citation type="submission" date="2023-02" db="EMBL/GenBank/DDBJ databases">
        <title>LHISI_Scaffold_Assembly.</title>
        <authorList>
            <person name="Stuart O.P."/>
            <person name="Cleave R."/>
            <person name="Magrath M.J.L."/>
            <person name="Mikheyev A.S."/>
        </authorList>
    </citation>
    <scope>NUCLEOTIDE SEQUENCE [LARGE SCALE GENOMIC DNA]</scope>
    <source>
        <strain evidence="1">Daus_M_001</strain>
        <tissue evidence="1">Leg muscle</tissue>
    </source>
</reference>
<keyword evidence="2" id="KW-1185">Reference proteome</keyword>
<evidence type="ECO:0000313" key="1">
    <source>
        <dbReference type="EMBL" id="KAJ8886447.1"/>
    </source>
</evidence>
<sequence length="147" mass="16918">MLQKYNHLFGNCCSDPLLTHKKGIRKSLREITVEKYNEAKVKNSKIIPGKSLCTNCWTRISVLNCATDSKDLKNVCHFKKTQESIKEPRKKIINILYVPYIEEGLFVELDNSDEYSIVINKLKEKIKSVTSVKDKIKILSLLPSSWS</sequence>
<protein>
    <submittedName>
        <fullName evidence="1">Uncharacterized protein</fullName>
    </submittedName>
</protein>
<evidence type="ECO:0000313" key="2">
    <source>
        <dbReference type="Proteomes" id="UP001159363"/>
    </source>
</evidence>
<organism evidence="1 2">
    <name type="scientific">Dryococelus australis</name>
    <dbReference type="NCBI Taxonomy" id="614101"/>
    <lineage>
        <taxon>Eukaryota</taxon>
        <taxon>Metazoa</taxon>
        <taxon>Ecdysozoa</taxon>
        <taxon>Arthropoda</taxon>
        <taxon>Hexapoda</taxon>
        <taxon>Insecta</taxon>
        <taxon>Pterygota</taxon>
        <taxon>Neoptera</taxon>
        <taxon>Polyneoptera</taxon>
        <taxon>Phasmatodea</taxon>
        <taxon>Verophasmatodea</taxon>
        <taxon>Anareolatae</taxon>
        <taxon>Phasmatidae</taxon>
        <taxon>Eurycanthinae</taxon>
        <taxon>Dryococelus</taxon>
    </lineage>
</organism>
<name>A0ABQ9HQE3_9NEOP</name>
<proteinExistence type="predicted"/>
<dbReference type="EMBL" id="JARBHB010000004">
    <property type="protein sequence ID" value="KAJ8886447.1"/>
    <property type="molecule type" value="Genomic_DNA"/>
</dbReference>
<comment type="caution">
    <text evidence="1">The sequence shown here is derived from an EMBL/GenBank/DDBJ whole genome shotgun (WGS) entry which is preliminary data.</text>
</comment>
<gene>
    <name evidence="1" type="ORF">PR048_012658</name>
</gene>